<dbReference type="Proteomes" id="UP001595867">
    <property type="component" value="Unassembled WGS sequence"/>
</dbReference>
<feature type="domain" description="Transposase IS4-like" evidence="1">
    <location>
        <begin position="17"/>
        <end position="147"/>
    </location>
</feature>
<dbReference type="EMBL" id="JBHSBL010000028">
    <property type="protein sequence ID" value="MFC4071496.1"/>
    <property type="molecule type" value="Genomic_DNA"/>
</dbReference>
<proteinExistence type="predicted"/>
<dbReference type="Pfam" id="PF01609">
    <property type="entry name" value="DDE_Tnp_1"/>
    <property type="match status" value="1"/>
</dbReference>
<sequence>MAASHRGRPRPRCCRGTARGFDGARLINGRKRHLIVDTKGLLMTVKVTPADVTDRDAARELLPELRERNPELTMMWGDNGYTGLADWTRNDLDLTFKVVKKPPNQVGFKVLPRRWIVERSLSWLMRARRNARDYERLPEHSEAHITWANITLMTRRLARTQEQRQAAEPSSIAA</sequence>
<evidence type="ECO:0000313" key="3">
    <source>
        <dbReference type="Proteomes" id="UP001595867"/>
    </source>
</evidence>
<organism evidence="2 3">
    <name type="scientific">Actinoplanes subglobosus</name>
    <dbReference type="NCBI Taxonomy" id="1547892"/>
    <lineage>
        <taxon>Bacteria</taxon>
        <taxon>Bacillati</taxon>
        <taxon>Actinomycetota</taxon>
        <taxon>Actinomycetes</taxon>
        <taxon>Micromonosporales</taxon>
        <taxon>Micromonosporaceae</taxon>
        <taxon>Actinoplanes</taxon>
    </lineage>
</organism>
<evidence type="ECO:0000259" key="1">
    <source>
        <dbReference type="Pfam" id="PF01609"/>
    </source>
</evidence>
<gene>
    <name evidence="2" type="ORF">ACFO0C_41725</name>
</gene>
<evidence type="ECO:0000313" key="2">
    <source>
        <dbReference type="EMBL" id="MFC4071496.1"/>
    </source>
</evidence>
<comment type="caution">
    <text evidence="2">The sequence shown here is derived from an EMBL/GenBank/DDBJ whole genome shotgun (WGS) entry which is preliminary data.</text>
</comment>
<reference evidence="3" key="1">
    <citation type="journal article" date="2019" name="Int. J. Syst. Evol. Microbiol.">
        <title>The Global Catalogue of Microorganisms (GCM) 10K type strain sequencing project: providing services to taxonomists for standard genome sequencing and annotation.</title>
        <authorList>
            <consortium name="The Broad Institute Genomics Platform"/>
            <consortium name="The Broad Institute Genome Sequencing Center for Infectious Disease"/>
            <person name="Wu L."/>
            <person name="Ma J."/>
        </authorList>
    </citation>
    <scope>NUCLEOTIDE SEQUENCE [LARGE SCALE GENOMIC DNA]</scope>
    <source>
        <strain evidence="3">TBRC 5832</strain>
    </source>
</reference>
<dbReference type="InterPro" id="IPR002559">
    <property type="entry name" value="Transposase_11"/>
</dbReference>
<dbReference type="PANTHER" id="PTHR30007:SF0">
    <property type="entry name" value="TRANSPOSASE"/>
    <property type="match status" value="1"/>
</dbReference>
<protein>
    <submittedName>
        <fullName evidence="2">Transposase</fullName>
    </submittedName>
</protein>
<dbReference type="PANTHER" id="PTHR30007">
    <property type="entry name" value="PHP DOMAIN PROTEIN"/>
    <property type="match status" value="1"/>
</dbReference>
<name>A0ABV8J5W6_9ACTN</name>
<accession>A0ABV8J5W6</accession>
<keyword evidence="3" id="KW-1185">Reference proteome</keyword>
<dbReference type="RefSeq" id="WP_378072371.1">
    <property type="nucleotide sequence ID" value="NZ_JBHSBL010000028.1"/>
</dbReference>